<organism evidence="2 3">
    <name type="scientific">Saguinus oedipus</name>
    <name type="common">Cotton-top tamarin</name>
    <name type="synonym">Oedipomidas oedipus</name>
    <dbReference type="NCBI Taxonomy" id="9490"/>
    <lineage>
        <taxon>Eukaryota</taxon>
        <taxon>Metazoa</taxon>
        <taxon>Chordata</taxon>
        <taxon>Craniata</taxon>
        <taxon>Vertebrata</taxon>
        <taxon>Euteleostomi</taxon>
        <taxon>Mammalia</taxon>
        <taxon>Eutheria</taxon>
        <taxon>Euarchontoglires</taxon>
        <taxon>Primates</taxon>
        <taxon>Haplorrhini</taxon>
        <taxon>Platyrrhini</taxon>
        <taxon>Cebidae</taxon>
        <taxon>Callitrichinae</taxon>
        <taxon>Saguinus</taxon>
    </lineage>
</organism>
<evidence type="ECO:0000313" key="3">
    <source>
        <dbReference type="Proteomes" id="UP001266305"/>
    </source>
</evidence>
<feature type="region of interest" description="Disordered" evidence="1">
    <location>
        <begin position="121"/>
        <end position="158"/>
    </location>
</feature>
<sequence length="158" mass="16479">MNQDSRVHESPRYFLGWGSPACPSLLRAPARPQPSRSQSWNPMRAAPEPAGLDRAPPGCHQLEKGLRSDALELPGDAAPSRPARSPASPPLPPSSPLALDWCFPGRAPGLAAAAVGVLRRPLQGAPPSPPQCHPWPLPSELSPSGGTASGEGRSAQSE</sequence>
<comment type="caution">
    <text evidence="2">The sequence shown here is derived from an EMBL/GenBank/DDBJ whole genome shotgun (WGS) entry which is preliminary data.</text>
</comment>
<proteinExistence type="predicted"/>
<accession>A0ABQ9U606</accession>
<protein>
    <submittedName>
        <fullName evidence="2">Uncharacterized protein</fullName>
    </submittedName>
</protein>
<evidence type="ECO:0000256" key="1">
    <source>
        <dbReference type="SAM" id="MobiDB-lite"/>
    </source>
</evidence>
<feature type="compositionally biased region" description="Basic and acidic residues" evidence="1">
    <location>
        <begin position="61"/>
        <end position="70"/>
    </location>
</feature>
<dbReference type="Proteomes" id="UP001266305">
    <property type="component" value="Unassembled WGS sequence"/>
</dbReference>
<keyword evidence="3" id="KW-1185">Reference proteome</keyword>
<feature type="compositionally biased region" description="Low complexity" evidence="1">
    <location>
        <begin position="77"/>
        <end position="86"/>
    </location>
</feature>
<gene>
    <name evidence="2" type="ORF">P7K49_028606</name>
</gene>
<evidence type="ECO:0000313" key="2">
    <source>
        <dbReference type="EMBL" id="KAK2092078.1"/>
    </source>
</evidence>
<feature type="compositionally biased region" description="Pro residues" evidence="1">
    <location>
        <begin position="124"/>
        <end position="137"/>
    </location>
</feature>
<reference evidence="2 3" key="1">
    <citation type="submission" date="2023-05" db="EMBL/GenBank/DDBJ databases">
        <title>B98-5 Cell Line De Novo Hybrid Assembly: An Optical Mapping Approach.</title>
        <authorList>
            <person name="Kananen K."/>
            <person name="Auerbach J.A."/>
            <person name="Kautto E."/>
            <person name="Blachly J.S."/>
        </authorList>
    </citation>
    <scope>NUCLEOTIDE SEQUENCE [LARGE SCALE GENOMIC DNA]</scope>
    <source>
        <strain evidence="2">B95-8</strain>
        <tissue evidence="2">Cell line</tissue>
    </source>
</reference>
<dbReference type="EMBL" id="JASSZA010000015">
    <property type="protein sequence ID" value="KAK2092078.1"/>
    <property type="molecule type" value="Genomic_DNA"/>
</dbReference>
<feature type="region of interest" description="Disordered" evidence="1">
    <location>
        <begin position="24"/>
        <end position="99"/>
    </location>
</feature>
<name>A0ABQ9U606_SAGOE</name>